<name>A0A0A2FHY9_9PORP</name>
<dbReference type="EMBL" id="LS483447">
    <property type="protein sequence ID" value="SQH72396.1"/>
    <property type="molecule type" value="Genomic_DNA"/>
</dbReference>
<keyword evidence="6" id="KW-1185">Reference proteome</keyword>
<dbReference type="STRING" id="393921.HQ45_06655"/>
<feature type="signal peptide" evidence="1">
    <location>
        <begin position="1"/>
        <end position="20"/>
    </location>
</feature>
<organism evidence="3 5">
    <name type="scientific">Porphyromonas crevioricanis</name>
    <dbReference type="NCBI Taxonomy" id="393921"/>
    <lineage>
        <taxon>Bacteria</taxon>
        <taxon>Pseudomonadati</taxon>
        <taxon>Bacteroidota</taxon>
        <taxon>Bacteroidia</taxon>
        <taxon>Bacteroidales</taxon>
        <taxon>Porphyromonadaceae</taxon>
        <taxon>Porphyromonas</taxon>
    </lineage>
</organism>
<proteinExistence type="predicted"/>
<evidence type="ECO:0000313" key="6">
    <source>
        <dbReference type="Proteomes" id="UP000249300"/>
    </source>
</evidence>
<evidence type="ECO:0000313" key="5">
    <source>
        <dbReference type="Proteomes" id="UP000030136"/>
    </source>
</evidence>
<reference evidence="4 6" key="2">
    <citation type="submission" date="2018-06" db="EMBL/GenBank/DDBJ databases">
        <authorList>
            <consortium name="Pathogen Informatics"/>
            <person name="Doyle S."/>
        </authorList>
    </citation>
    <scope>NUCLEOTIDE SEQUENCE [LARGE SCALE GENOMIC DNA]</scope>
    <source>
        <strain evidence="4 6">NCTC12858</strain>
    </source>
</reference>
<dbReference type="Gene3D" id="2.180.10.10">
    <property type="entry name" value="RHS repeat-associated core"/>
    <property type="match status" value="1"/>
</dbReference>
<dbReference type="NCBIfam" id="TIGR04183">
    <property type="entry name" value="Por_Secre_tail"/>
    <property type="match status" value="1"/>
</dbReference>
<keyword evidence="1" id="KW-0732">Signal</keyword>
<dbReference type="KEGG" id="pcre:NCTC12858_00210"/>
<dbReference type="OrthoDB" id="614723at2"/>
<feature type="domain" description="Secretion system C-terminal sorting" evidence="2">
    <location>
        <begin position="331"/>
        <end position="398"/>
    </location>
</feature>
<reference evidence="3 5" key="1">
    <citation type="submission" date="2014-08" db="EMBL/GenBank/DDBJ databases">
        <title>Porphyromonas crevioricanis strain:COT-253_OH1447 Genome sequencing.</title>
        <authorList>
            <person name="Wallis C."/>
            <person name="Deusch O."/>
            <person name="O'Flynn C."/>
            <person name="Davis I."/>
            <person name="Jospin G."/>
            <person name="Darling A.E."/>
            <person name="Coil D.A."/>
            <person name="Alexiev A."/>
            <person name="Horsfall A."/>
            <person name="Kirkwood N."/>
            <person name="Harris S."/>
            <person name="Eisen J.A."/>
        </authorList>
    </citation>
    <scope>NUCLEOTIDE SEQUENCE [LARGE SCALE GENOMIC DNA]</scope>
    <source>
        <strain evidence="5">COT-253 OH1447</strain>
        <strain evidence="3">COT-253_OH1447</strain>
    </source>
</reference>
<accession>A0A0A2FHY9</accession>
<evidence type="ECO:0000256" key="1">
    <source>
        <dbReference type="SAM" id="SignalP"/>
    </source>
</evidence>
<evidence type="ECO:0000313" key="3">
    <source>
        <dbReference type="EMBL" id="KGN93775.1"/>
    </source>
</evidence>
<evidence type="ECO:0000313" key="4">
    <source>
        <dbReference type="EMBL" id="SQH72396.1"/>
    </source>
</evidence>
<feature type="chain" id="PRO_5043118619" evidence="1">
    <location>
        <begin position="21"/>
        <end position="400"/>
    </location>
</feature>
<dbReference type="Pfam" id="PF18962">
    <property type="entry name" value="Por_Secre_tail"/>
    <property type="match status" value="1"/>
</dbReference>
<dbReference type="AlphaFoldDB" id="A0A0A2FHY9"/>
<dbReference type="InterPro" id="IPR026444">
    <property type="entry name" value="Secre_tail"/>
</dbReference>
<dbReference type="Proteomes" id="UP000249300">
    <property type="component" value="Chromosome 1"/>
</dbReference>
<evidence type="ECO:0000259" key="2">
    <source>
        <dbReference type="Pfam" id="PF18962"/>
    </source>
</evidence>
<protein>
    <submittedName>
        <fullName evidence="4">Por secretion system C-terminal sorting domain</fullName>
    </submittedName>
</protein>
<dbReference type="EMBL" id="JQJC01000023">
    <property type="protein sequence ID" value="KGN93775.1"/>
    <property type="molecule type" value="Genomic_DNA"/>
</dbReference>
<dbReference type="eggNOG" id="COG3209">
    <property type="taxonomic scope" value="Bacteria"/>
</dbReference>
<dbReference type="RefSeq" id="WP_023940577.1">
    <property type="nucleotide sequence ID" value="NZ_JQJB01000008.1"/>
</dbReference>
<dbReference type="Proteomes" id="UP000030136">
    <property type="component" value="Unassembled WGS sequence"/>
</dbReference>
<sequence>MKRTITSLFLAVASLGVASAQVPESASLRANEGKEMFLSGIYSSDQLKDFSYRFVYDKENRFVARDLFKYEDLRMHTDSLYYDDHGNIVRLDIYKVLVEKPTEDPATWYQEPTVVDTRFVYTYNEKNQMTHRTVYMLDLTKPFNVMDFFYREDGLLDRWEETTTANQMIRYEYNDKKLLIKETLYGLSGSGADRVETARASIDYTYDANDNLLKAEYRSVMDNWATVFKEDIYKYEDDNLISFVGVNQGGRRVFDRVFEYDKSIDGTKVFYPQLPFTEISRVVLRGLKNCRTKETYYSLSGGSAEKELDYTYTYSFPASTKEVSREVKVKVYPNPATDLIGIEASDIQKIKLFTLNGEQVRSLAVDADVVRMGVSSLPRGVYLLQVQTGVATTVQKVVLR</sequence>
<gene>
    <name evidence="3" type="ORF">HQ38_08365</name>
    <name evidence="4" type="ORF">NCTC12858_00210</name>
</gene>